<keyword evidence="2" id="KW-1185">Reference proteome</keyword>
<evidence type="ECO:0000313" key="2">
    <source>
        <dbReference type="Proteomes" id="UP000321408"/>
    </source>
</evidence>
<proteinExistence type="predicted"/>
<dbReference type="Proteomes" id="UP000321408">
    <property type="component" value="Chromosome"/>
</dbReference>
<name>A0AC61ZTZ9_9ARCH</name>
<accession>A0AC61ZTZ9</accession>
<organism evidence="1 2">
    <name type="scientific">Promethearchaeum syntrophicum</name>
    <dbReference type="NCBI Taxonomy" id="2594042"/>
    <lineage>
        <taxon>Archaea</taxon>
        <taxon>Promethearchaeati</taxon>
        <taxon>Promethearchaeota</taxon>
        <taxon>Promethearchaeia</taxon>
        <taxon>Promethearchaeales</taxon>
        <taxon>Promethearchaeaceae</taxon>
        <taxon>Promethearchaeum</taxon>
    </lineage>
</organism>
<reference evidence="1 2" key="2">
    <citation type="journal article" date="2024" name="Int. J. Syst. Evol. Microbiol.">
        <title>Promethearchaeum syntrophicum gen. nov., sp. nov., an anaerobic, obligately syntrophic archaeon, the first isolate of the lineage 'Asgard' archaea, and proposal of the new archaeal phylum Promethearchaeota phyl. nov. and kingdom Promethearchaeati regn. nov.</title>
        <authorList>
            <person name="Imachi H."/>
            <person name="Nobu M.K."/>
            <person name="Kato S."/>
            <person name="Takaki Y."/>
            <person name="Miyazaki M."/>
            <person name="Miyata M."/>
            <person name="Ogawara M."/>
            <person name="Saito Y."/>
            <person name="Sakai S."/>
            <person name="Tahara Y.O."/>
            <person name="Takano Y."/>
            <person name="Tasumi E."/>
            <person name="Uematsu K."/>
            <person name="Yoshimura T."/>
            <person name="Itoh T."/>
            <person name="Ohkuma M."/>
            <person name="Takai K."/>
        </authorList>
    </citation>
    <scope>NUCLEOTIDE SEQUENCE [LARGE SCALE GENOMIC DNA]</scope>
    <source>
        <strain evidence="1 2">MK-D1</strain>
    </source>
</reference>
<dbReference type="EMBL" id="CP042905">
    <property type="protein sequence ID" value="XDF89274.1"/>
    <property type="molecule type" value="Genomic_DNA"/>
</dbReference>
<protein>
    <submittedName>
        <fullName evidence="1">Uncharacterized protein</fullName>
    </submittedName>
</protein>
<sequence>MSKKSNRLPPVFSIVTTMCIKSSLKIRVLSSVRVTFSSSIFCDDSKAGRLMNVENRKNTPIMIMYQFLKPNPEVRKNVPITTSERPFPPNILFFLLKSF</sequence>
<reference evidence="1 2" key="1">
    <citation type="journal article" date="2020" name="Nature">
        <title>Isolation of an archaeon at the prokaryote-eukaryote interface.</title>
        <authorList>
            <person name="Imachi H."/>
            <person name="Nobu M.K."/>
            <person name="Nakahara N."/>
            <person name="Morono Y."/>
            <person name="Ogawara M."/>
            <person name="Takaki Y."/>
            <person name="Takano Y."/>
            <person name="Uematsu K."/>
            <person name="Ikuta T."/>
            <person name="Ito M."/>
            <person name="Matsui Y."/>
            <person name="Miyazaki M."/>
            <person name="Murata K."/>
            <person name="Saito Y."/>
            <person name="Sakai S."/>
            <person name="Song C."/>
            <person name="Tasumi E."/>
            <person name="Yamanaka Y."/>
            <person name="Yamaguchi T."/>
            <person name="Kamagata Y."/>
            <person name="Tamaki H."/>
            <person name="Takai K."/>
        </authorList>
    </citation>
    <scope>NUCLEOTIDE SEQUENCE [LARGE SCALE GENOMIC DNA]</scope>
    <source>
        <strain evidence="1 2">MK-D1</strain>
    </source>
</reference>
<evidence type="ECO:0000313" key="1">
    <source>
        <dbReference type="EMBL" id="XDF89274.1"/>
    </source>
</evidence>
<gene>
    <name evidence="1" type="ORF">DSAG12_04210</name>
</gene>